<name>M5GGS9_DACPD</name>
<dbReference type="Proteomes" id="UP000030653">
    <property type="component" value="Unassembled WGS sequence"/>
</dbReference>
<accession>M5GGS9</accession>
<dbReference type="PANTHER" id="PTHR43220:SF21">
    <property type="entry name" value="TRANSMEMBRANE PROTEIN 41A"/>
    <property type="match status" value="1"/>
</dbReference>
<dbReference type="GO" id="GO:0016020">
    <property type="term" value="C:membrane"/>
    <property type="evidence" value="ECO:0007669"/>
    <property type="project" value="UniProtKB-SubCell"/>
</dbReference>
<protein>
    <recommendedName>
        <fullName evidence="9">Golgi apparatus membrane protein tvp38</fullName>
    </recommendedName>
</protein>
<feature type="transmembrane region" description="Helical" evidence="6">
    <location>
        <begin position="249"/>
        <end position="274"/>
    </location>
</feature>
<keyword evidence="3 6" id="KW-1133">Transmembrane helix</keyword>
<reference evidence="7 8" key="1">
    <citation type="journal article" date="2012" name="Science">
        <title>The Paleozoic origin of enzymatic lignin decomposition reconstructed from 31 fungal genomes.</title>
        <authorList>
            <person name="Floudas D."/>
            <person name="Binder M."/>
            <person name="Riley R."/>
            <person name="Barry K."/>
            <person name="Blanchette R.A."/>
            <person name="Henrissat B."/>
            <person name="Martinez A.T."/>
            <person name="Otillar R."/>
            <person name="Spatafora J.W."/>
            <person name="Yadav J.S."/>
            <person name="Aerts A."/>
            <person name="Benoit I."/>
            <person name="Boyd A."/>
            <person name="Carlson A."/>
            <person name="Copeland A."/>
            <person name="Coutinho P.M."/>
            <person name="de Vries R.P."/>
            <person name="Ferreira P."/>
            <person name="Findley K."/>
            <person name="Foster B."/>
            <person name="Gaskell J."/>
            <person name="Glotzer D."/>
            <person name="Gorecki P."/>
            <person name="Heitman J."/>
            <person name="Hesse C."/>
            <person name="Hori C."/>
            <person name="Igarashi K."/>
            <person name="Jurgens J.A."/>
            <person name="Kallen N."/>
            <person name="Kersten P."/>
            <person name="Kohler A."/>
            <person name="Kuees U."/>
            <person name="Kumar T.K.A."/>
            <person name="Kuo A."/>
            <person name="LaButti K."/>
            <person name="Larrondo L.F."/>
            <person name="Lindquist E."/>
            <person name="Ling A."/>
            <person name="Lombard V."/>
            <person name="Lucas S."/>
            <person name="Lundell T."/>
            <person name="Martin R."/>
            <person name="McLaughlin D.J."/>
            <person name="Morgenstern I."/>
            <person name="Morin E."/>
            <person name="Murat C."/>
            <person name="Nagy L.G."/>
            <person name="Nolan M."/>
            <person name="Ohm R.A."/>
            <person name="Patyshakuliyeva A."/>
            <person name="Rokas A."/>
            <person name="Ruiz-Duenas F.J."/>
            <person name="Sabat G."/>
            <person name="Salamov A."/>
            <person name="Samejima M."/>
            <person name="Schmutz J."/>
            <person name="Slot J.C."/>
            <person name="St John F."/>
            <person name="Stenlid J."/>
            <person name="Sun H."/>
            <person name="Sun S."/>
            <person name="Syed K."/>
            <person name="Tsang A."/>
            <person name="Wiebenga A."/>
            <person name="Young D."/>
            <person name="Pisabarro A."/>
            <person name="Eastwood D.C."/>
            <person name="Martin F."/>
            <person name="Cullen D."/>
            <person name="Grigoriev I.V."/>
            <person name="Hibbett D.S."/>
        </authorList>
    </citation>
    <scope>NUCLEOTIDE SEQUENCE [LARGE SCALE GENOMIC DNA]</scope>
    <source>
        <strain evidence="7 8">DJM-731 SS1</strain>
    </source>
</reference>
<dbReference type="STRING" id="1858805.M5GGS9"/>
<dbReference type="HOGENOM" id="CLU_535299_0_0_1"/>
<keyword evidence="4 6" id="KW-0472">Membrane</keyword>
<feature type="compositionally biased region" description="Low complexity" evidence="5">
    <location>
        <begin position="9"/>
        <end position="24"/>
    </location>
</feature>
<keyword evidence="8" id="KW-1185">Reference proteome</keyword>
<dbReference type="AlphaFoldDB" id="M5GGS9"/>
<evidence type="ECO:0000256" key="4">
    <source>
        <dbReference type="ARBA" id="ARBA00023136"/>
    </source>
</evidence>
<feature type="compositionally biased region" description="Polar residues" evidence="5">
    <location>
        <begin position="498"/>
        <end position="509"/>
    </location>
</feature>
<organism evidence="7 8">
    <name type="scientific">Dacryopinax primogenitus (strain DJM 731)</name>
    <name type="common">Brown rot fungus</name>
    <dbReference type="NCBI Taxonomy" id="1858805"/>
    <lineage>
        <taxon>Eukaryota</taxon>
        <taxon>Fungi</taxon>
        <taxon>Dikarya</taxon>
        <taxon>Basidiomycota</taxon>
        <taxon>Agaricomycotina</taxon>
        <taxon>Dacrymycetes</taxon>
        <taxon>Dacrymycetales</taxon>
        <taxon>Dacrymycetaceae</taxon>
        <taxon>Dacryopinax</taxon>
    </lineage>
</organism>
<dbReference type="OrthoDB" id="3364966at2759"/>
<gene>
    <name evidence="7" type="ORF">DACRYDRAFT_12822</name>
</gene>
<feature type="compositionally biased region" description="Basic and acidic residues" evidence="5">
    <location>
        <begin position="476"/>
        <end position="496"/>
    </location>
</feature>
<evidence type="ECO:0000256" key="6">
    <source>
        <dbReference type="SAM" id="Phobius"/>
    </source>
</evidence>
<dbReference type="OMA" id="HIFAPMA"/>
<dbReference type="GeneID" id="63686010"/>
<dbReference type="PANTHER" id="PTHR43220">
    <property type="match status" value="1"/>
</dbReference>
<dbReference type="EMBL" id="JH795855">
    <property type="protein sequence ID" value="EJU06018.1"/>
    <property type="molecule type" value="Genomic_DNA"/>
</dbReference>
<dbReference type="RefSeq" id="XP_040632912.1">
    <property type="nucleotide sequence ID" value="XM_040770948.1"/>
</dbReference>
<evidence type="ECO:0000256" key="5">
    <source>
        <dbReference type="SAM" id="MobiDB-lite"/>
    </source>
</evidence>
<evidence type="ECO:0000256" key="2">
    <source>
        <dbReference type="ARBA" id="ARBA00022692"/>
    </source>
</evidence>
<feature type="transmembrane region" description="Helical" evidence="6">
    <location>
        <begin position="182"/>
        <end position="205"/>
    </location>
</feature>
<proteinExistence type="predicted"/>
<evidence type="ECO:0000313" key="7">
    <source>
        <dbReference type="EMBL" id="EJU06018.1"/>
    </source>
</evidence>
<dbReference type="InterPro" id="IPR045014">
    <property type="entry name" value="TM41A/B"/>
</dbReference>
<keyword evidence="2 6" id="KW-0812">Transmembrane</keyword>
<feature type="region of interest" description="Disordered" evidence="5">
    <location>
        <begin position="1"/>
        <end position="66"/>
    </location>
</feature>
<feature type="region of interest" description="Disordered" evidence="5">
    <location>
        <begin position="476"/>
        <end position="509"/>
    </location>
</feature>
<feature type="transmembrane region" description="Helical" evidence="6">
    <location>
        <begin position="286"/>
        <end position="313"/>
    </location>
</feature>
<evidence type="ECO:0000256" key="3">
    <source>
        <dbReference type="ARBA" id="ARBA00022989"/>
    </source>
</evidence>
<sequence length="509" mass="54447">MNTPSNTTLPHSSLRPSLRARSSSIALTPLAQLGTTRPRPRSNSLIPQRKEDEIGMGVTYLPPPSPPTDDIPLSLSVLALKDTFDLPAPVALAIDRPSSVYTAALGAVSSTRASLARLLTPKRSIPPKDVSRIALEVIPPVDVLTPPPSPSPIVLADSLPLPASTTLSSPSLAPFPRKPRRIISLILALSALFLLSTSLLLGLLYTLPIHLSHFPTTLSELNSLGAQLRTYADSSLTDQPSSLSGRLHVLLVLGYALLWSNAWSIPGSIILNVLTGVLLSPISATLYLTSLTALGSVLATALTLPAVPLLPSFSLSSTQPALLALPQLSPNHLVLLRLSGLAPWSLLNIYSALHLTPFSTIIWTCMLGCAPWCAVTAQVGALLAELTAGAEGGSVGEVLRRPSVLGKLVFLSLLGAGPVLMKSWIRGRLGDVGEVVEGEEPKGWVSWSTWSWSWSWAGWAKGWGGTGRGGAYARVARDEREREMDEQEQERREVTQAREMQQQVQGQER</sequence>
<evidence type="ECO:0000313" key="8">
    <source>
        <dbReference type="Proteomes" id="UP000030653"/>
    </source>
</evidence>
<comment type="subcellular location">
    <subcellularLocation>
        <location evidence="1">Membrane</location>
        <topology evidence="1">Multi-pass membrane protein</topology>
    </subcellularLocation>
</comment>
<evidence type="ECO:0000256" key="1">
    <source>
        <dbReference type="ARBA" id="ARBA00004141"/>
    </source>
</evidence>
<evidence type="ECO:0008006" key="9">
    <source>
        <dbReference type="Google" id="ProtNLM"/>
    </source>
</evidence>